<dbReference type="InterPro" id="IPR010982">
    <property type="entry name" value="Lambda_DNA-bd_dom_sf"/>
</dbReference>
<sequence>MGNDVNFKEIVLKIQKQKQLTYEEIGSLIGVSRSVIHRICNRGVIPRWDVGQKLISLMNQ</sequence>
<dbReference type="HOGENOM" id="CLU_2931980_0_0_6"/>
<dbReference type="EMBL" id="JH600070">
    <property type="protein sequence ID" value="EIJ42355.1"/>
    <property type="molecule type" value="Genomic_DNA"/>
</dbReference>
<dbReference type="Gene3D" id="1.10.260.40">
    <property type="entry name" value="lambda repressor-like DNA-binding domains"/>
    <property type="match status" value="1"/>
</dbReference>
<keyword evidence="2" id="KW-1185">Reference proteome</keyword>
<evidence type="ECO:0008006" key="3">
    <source>
        <dbReference type="Google" id="ProtNLM"/>
    </source>
</evidence>
<dbReference type="SUPFAM" id="SSF47413">
    <property type="entry name" value="lambda repressor-like DNA-binding domains"/>
    <property type="match status" value="1"/>
</dbReference>
<organism evidence="1 2">
    <name type="scientific">Beggiatoa alba B18LD</name>
    <dbReference type="NCBI Taxonomy" id="395493"/>
    <lineage>
        <taxon>Bacteria</taxon>
        <taxon>Pseudomonadati</taxon>
        <taxon>Pseudomonadota</taxon>
        <taxon>Gammaproteobacteria</taxon>
        <taxon>Thiotrichales</taxon>
        <taxon>Thiotrichaceae</taxon>
        <taxon>Beggiatoa</taxon>
    </lineage>
</organism>
<accession>I3CFG2</accession>
<dbReference type="GO" id="GO:0003677">
    <property type="term" value="F:DNA binding"/>
    <property type="evidence" value="ECO:0007669"/>
    <property type="project" value="InterPro"/>
</dbReference>
<proteinExistence type="predicted"/>
<dbReference type="AlphaFoldDB" id="I3CFG2"/>
<dbReference type="CDD" id="cd00093">
    <property type="entry name" value="HTH_XRE"/>
    <property type="match status" value="1"/>
</dbReference>
<gene>
    <name evidence="1" type="ORF">BegalDRAFT_1467</name>
</gene>
<evidence type="ECO:0000313" key="2">
    <source>
        <dbReference type="Proteomes" id="UP000005744"/>
    </source>
</evidence>
<name>I3CFG2_9GAMM</name>
<dbReference type="Proteomes" id="UP000005744">
    <property type="component" value="Unassembled WGS sequence"/>
</dbReference>
<reference evidence="1 2" key="1">
    <citation type="submission" date="2011-11" db="EMBL/GenBank/DDBJ databases">
        <title>Improved High-Quality Draft sequence of Beggiatoa alba B18lD.</title>
        <authorList>
            <consortium name="US DOE Joint Genome Institute"/>
            <person name="Lucas S."/>
            <person name="Han J."/>
            <person name="Lapidus A."/>
            <person name="Cheng J.-F."/>
            <person name="Goodwin L."/>
            <person name="Pitluck S."/>
            <person name="Peters L."/>
            <person name="Mikhailova N."/>
            <person name="Held B."/>
            <person name="Detter J.C."/>
            <person name="Han C."/>
            <person name="Tapia R."/>
            <person name="Land M."/>
            <person name="Hauser L."/>
            <person name="Kyrpides N."/>
            <person name="Ivanova N."/>
            <person name="Pagani I."/>
            <person name="Samuel K."/>
            <person name="Teske A."/>
            <person name="Mueller J."/>
            <person name="Woyke T."/>
        </authorList>
    </citation>
    <scope>NUCLEOTIDE SEQUENCE [LARGE SCALE GENOMIC DNA]</scope>
    <source>
        <strain evidence="1 2">B18LD</strain>
    </source>
</reference>
<evidence type="ECO:0000313" key="1">
    <source>
        <dbReference type="EMBL" id="EIJ42355.1"/>
    </source>
</evidence>
<dbReference type="STRING" id="395493.BegalDRAFT_1467"/>
<protein>
    <recommendedName>
        <fullName evidence="3">Helix-turn-helix protein</fullName>
    </recommendedName>
</protein>
<dbReference type="InterPro" id="IPR001387">
    <property type="entry name" value="Cro/C1-type_HTH"/>
</dbReference>